<dbReference type="InterPro" id="IPR020081">
    <property type="entry name" value="SsrA-bd_prot_CS"/>
</dbReference>
<proteinExistence type="inferred from homology"/>
<dbReference type="InterPro" id="IPR023620">
    <property type="entry name" value="SmpB"/>
</dbReference>
<dbReference type="SUPFAM" id="SSF74982">
    <property type="entry name" value="Small protein B (SmpB)"/>
    <property type="match status" value="1"/>
</dbReference>
<keyword evidence="2" id="KW-0694">RNA-binding</keyword>
<dbReference type="HAMAP" id="MF_00023">
    <property type="entry name" value="SmpB"/>
    <property type="match status" value="1"/>
</dbReference>
<protein>
    <submittedName>
        <fullName evidence="3">Unannotated protein</fullName>
    </submittedName>
</protein>
<dbReference type="GO" id="GO:0070930">
    <property type="term" value="P:trans-translation-dependent protein tagging"/>
    <property type="evidence" value="ECO:0007669"/>
    <property type="project" value="TreeGrafter"/>
</dbReference>
<dbReference type="NCBIfam" id="TIGR00086">
    <property type="entry name" value="smpB"/>
    <property type="match status" value="1"/>
</dbReference>
<dbReference type="InterPro" id="IPR000037">
    <property type="entry name" value="SsrA-bd_prot"/>
</dbReference>
<dbReference type="CDD" id="cd09294">
    <property type="entry name" value="SmpB"/>
    <property type="match status" value="1"/>
</dbReference>
<name>A0A6J6WV76_9ZZZZ</name>
<accession>A0A6J6WV76</accession>
<evidence type="ECO:0000313" key="3">
    <source>
        <dbReference type="EMBL" id="CAB4788712.1"/>
    </source>
</evidence>
<organism evidence="3">
    <name type="scientific">freshwater metagenome</name>
    <dbReference type="NCBI Taxonomy" id="449393"/>
    <lineage>
        <taxon>unclassified sequences</taxon>
        <taxon>metagenomes</taxon>
        <taxon>ecological metagenomes</taxon>
    </lineage>
</organism>
<dbReference type="PROSITE" id="PS01317">
    <property type="entry name" value="SSRP"/>
    <property type="match status" value="1"/>
</dbReference>
<evidence type="ECO:0000256" key="1">
    <source>
        <dbReference type="ARBA" id="ARBA00022490"/>
    </source>
</evidence>
<dbReference type="PANTHER" id="PTHR30308:SF2">
    <property type="entry name" value="SSRA-BINDING PROTEIN"/>
    <property type="match status" value="1"/>
</dbReference>
<dbReference type="EMBL" id="CAFAAB010000115">
    <property type="protein sequence ID" value="CAB4788712.1"/>
    <property type="molecule type" value="Genomic_DNA"/>
</dbReference>
<sequence>MQERRAAAKADNQGDRVVATNRRARHDYEIVDTFECGMVLSGSEVKSLREGRAQIGDGYARVEDGELWLFGTHIPPWVFAVGFGSHDPDRRRKLLVHRWEIDELKEQTTQQPLTIVPLKMYFKDGRAKIEIGLARGRKSHDRRQELAKKDAEREMARVRRNVEKFG</sequence>
<keyword evidence="1" id="KW-0963">Cytoplasm</keyword>
<dbReference type="NCBIfam" id="NF003843">
    <property type="entry name" value="PRK05422.1"/>
    <property type="match status" value="1"/>
</dbReference>
<dbReference type="GO" id="GO:0003723">
    <property type="term" value="F:RNA binding"/>
    <property type="evidence" value="ECO:0007669"/>
    <property type="project" value="UniProtKB-KW"/>
</dbReference>
<dbReference type="Pfam" id="PF01668">
    <property type="entry name" value="SmpB"/>
    <property type="match status" value="1"/>
</dbReference>
<dbReference type="AlphaFoldDB" id="A0A6J6WV76"/>
<dbReference type="Gene3D" id="2.40.280.10">
    <property type="match status" value="1"/>
</dbReference>
<reference evidence="3" key="1">
    <citation type="submission" date="2020-05" db="EMBL/GenBank/DDBJ databases">
        <authorList>
            <person name="Chiriac C."/>
            <person name="Salcher M."/>
            <person name="Ghai R."/>
            <person name="Kavagutti S V."/>
        </authorList>
    </citation>
    <scope>NUCLEOTIDE SEQUENCE</scope>
</reference>
<dbReference type="GO" id="GO:0005829">
    <property type="term" value="C:cytosol"/>
    <property type="evidence" value="ECO:0007669"/>
    <property type="project" value="TreeGrafter"/>
</dbReference>
<gene>
    <name evidence="3" type="ORF">UFOPK2958_00999</name>
</gene>
<dbReference type="PANTHER" id="PTHR30308">
    <property type="entry name" value="TMRNA-BINDING COMPONENT OF TRANS-TRANSLATION TAGGING COMPLEX"/>
    <property type="match status" value="1"/>
</dbReference>
<evidence type="ECO:0000256" key="2">
    <source>
        <dbReference type="ARBA" id="ARBA00022884"/>
    </source>
</evidence>